<dbReference type="Proteomes" id="UP000236959">
    <property type="component" value="Unassembled WGS sequence"/>
</dbReference>
<name>A0A2S3UMF9_9HYPH</name>
<proteinExistence type="predicted"/>
<protein>
    <submittedName>
        <fullName evidence="2">Uncharacterized protein</fullName>
    </submittedName>
</protein>
<evidence type="ECO:0000256" key="1">
    <source>
        <dbReference type="SAM" id="MobiDB-lite"/>
    </source>
</evidence>
<accession>A0A2S3UMF9</accession>
<dbReference type="AlphaFoldDB" id="A0A2S3UMF9"/>
<keyword evidence="3" id="KW-1185">Reference proteome</keyword>
<evidence type="ECO:0000313" key="3">
    <source>
        <dbReference type="Proteomes" id="UP000236959"/>
    </source>
</evidence>
<dbReference type="EMBL" id="PPCN01000011">
    <property type="protein sequence ID" value="POF28871.1"/>
    <property type="molecule type" value="Genomic_DNA"/>
</dbReference>
<gene>
    <name evidence="2" type="ORF">CLV41_111121</name>
</gene>
<organism evidence="2 3">
    <name type="scientific">Roseibium marinum</name>
    <dbReference type="NCBI Taxonomy" id="281252"/>
    <lineage>
        <taxon>Bacteria</taxon>
        <taxon>Pseudomonadati</taxon>
        <taxon>Pseudomonadota</taxon>
        <taxon>Alphaproteobacteria</taxon>
        <taxon>Hyphomicrobiales</taxon>
        <taxon>Stappiaceae</taxon>
        <taxon>Roseibium</taxon>
    </lineage>
</organism>
<feature type="region of interest" description="Disordered" evidence="1">
    <location>
        <begin position="71"/>
        <end position="100"/>
    </location>
</feature>
<evidence type="ECO:0000313" key="2">
    <source>
        <dbReference type="EMBL" id="POF28871.1"/>
    </source>
</evidence>
<sequence length="100" mass="11112">MRVRSGAVPCFDTPDAGIRKKPLGLRQRGFFFHIALPCLRRLAARRNRGAVLHRPVGHPWAGHIPCCRHRTHDSRRASPRHPSPSGWARSPGCVSACHPA</sequence>
<comment type="caution">
    <text evidence="2">The sequence shown here is derived from an EMBL/GenBank/DDBJ whole genome shotgun (WGS) entry which is preliminary data.</text>
</comment>
<reference evidence="2 3" key="1">
    <citation type="submission" date="2018-01" db="EMBL/GenBank/DDBJ databases">
        <title>Genomic Encyclopedia of Archaeal and Bacterial Type Strains, Phase II (KMG-II): from individual species to whole genera.</title>
        <authorList>
            <person name="Goeker M."/>
        </authorList>
    </citation>
    <scope>NUCLEOTIDE SEQUENCE [LARGE SCALE GENOMIC DNA]</scope>
    <source>
        <strain evidence="2 3">DSM 17023</strain>
    </source>
</reference>